<name>A0A8X6SHY1_TRICX</name>
<dbReference type="EMBL" id="BMAU01021290">
    <property type="protein sequence ID" value="GFY09507.1"/>
    <property type="molecule type" value="Genomic_DNA"/>
</dbReference>
<feature type="region of interest" description="Disordered" evidence="1">
    <location>
        <begin position="1"/>
        <end position="27"/>
    </location>
</feature>
<evidence type="ECO:0000256" key="1">
    <source>
        <dbReference type="SAM" id="MobiDB-lite"/>
    </source>
</evidence>
<evidence type="ECO:0000313" key="2">
    <source>
        <dbReference type="EMBL" id="GFY09507.1"/>
    </source>
</evidence>
<evidence type="ECO:0000313" key="3">
    <source>
        <dbReference type="Proteomes" id="UP000887159"/>
    </source>
</evidence>
<reference evidence="2" key="1">
    <citation type="submission" date="2020-08" db="EMBL/GenBank/DDBJ databases">
        <title>Multicomponent nature underlies the extraordinary mechanical properties of spider dragline silk.</title>
        <authorList>
            <person name="Kono N."/>
            <person name="Nakamura H."/>
            <person name="Mori M."/>
            <person name="Yoshida Y."/>
            <person name="Ohtoshi R."/>
            <person name="Malay A.D."/>
            <person name="Moran D.A.P."/>
            <person name="Tomita M."/>
            <person name="Numata K."/>
            <person name="Arakawa K."/>
        </authorList>
    </citation>
    <scope>NUCLEOTIDE SEQUENCE</scope>
</reference>
<dbReference type="AlphaFoldDB" id="A0A8X6SHY1"/>
<proteinExistence type="predicted"/>
<comment type="caution">
    <text evidence="2">The sequence shown here is derived from an EMBL/GenBank/DDBJ whole genome shotgun (WGS) entry which is preliminary data.</text>
</comment>
<keyword evidence="3" id="KW-1185">Reference proteome</keyword>
<accession>A0A8X6SHY1</accession>
<sequence length="97" mass="11000">MLRGLGNQLTEAQEDLEAEKESRTKAENLKRDLNEIPEASNNQLLDLKKMEELNFLRQNLEEILLPSTQSEQTASVAQEIQTPELVSVQFLPLGYTS</sequence>
<gene>
    <name evidence="2" type="ORF">TNCV_4321861</name>
</gene>
<dbReference type="Proteomes" id="UP000887159">
    <property type="component" value="Unassembled WGS sequence"/>
</dbReference>
<protein>
    <submittedName>
        <fullName evidence="2">Uncharacterized protein</fullName>
    </submittedName>
</protein>
<organism evidence="2 3">
    <name type="scientific">Trichonephila clavipes</name>
    <name type="common">Golden silk orbweaver</name>
    <name type="synonym">Nephila clavipes</name>
    <dbReference type="NCBI Taxonomy" id="2585209"/>
    <lineage>
        <taxon>Eukaryota</taxon>
        <taxon>Metazoa</taxon>
        <taxon>Ecdysozoa</taxon>
        <taxon>Arthropoda</taxon>
        <taxon>Chelicerata</taxon>
        <taxon>Arachnida</taxon>
        <taxon>Araneae</taxon>
        <taxon>Araneomorphae</taxon>
        <taxon>Entelegynae</taxon>
        <taxon>Araneoidea</taxon>
        <taxon>Nephilidae</taxon>
        <taxon>Trichonephila</taxon>
    </lineage>
</organism>